<dbReference type="AlphaFoldDB" id="A0A1B0D1W9"/>
<dbReference type="EMBL" id="AJVK01022438">
    <property type="status" value="NOT_ANNOTATED_CDS"/>
    <property type="molecule type" value="Genomic_DNA"/>
</dbReference>
<dbReference type="Proteomes" id="UP000092462">
    <property type="component" value="Unassembled WGS sequence"/>
</dbReference>
<keyword evidence="2" id="KW-1185">Reference proteome</keyword>
<sequence>MGSPRTPSWLFLPVVSSPGPPQVSPLFRAEGVGWCGQDVVLETLSRSSICLCLLPDWPSVHAAGARPPLTPPLFSICLFAA</sequence>
<evidence type="ECO:0000313" key="1">
    <source>
        <dbReference type="EnsemblMetazoa" id="PPAI001342-PA"/>
    </source>
</evidence>
<proteinExistence type="predicted"/>
<dbReference type="EnsemblMetazoa" id="PPAI001342-RA">
    <property type="protein sequence ID" value="PPAI001342-PA"/>
    <property type="gene ID" value="PPAI001342"/>
</dbReference>
<reference evidence="1" key="1">
    <citation type="submission" date="2022-08" db="UniProtKB">
        <authorList>
            <consortium name="EnsemblMetazoa"/>
        </authorList>
    </citation>
    <scope>IDENTIFICATION</scope>
    <source>
        <strain evidence="1">Israel</strain>
    </source>
</reference>
<protein>
    <submittedName>
        <fullName evidence="1">Uncharacterized protein</fullName>
    </submittedName>
</protein>
<evidence type="ECO:0000313" key="2">
    <source>
        <dbReference type="Proteomes" id="UP000092462"/>
    </source>
</evidence>
<organism evidence="1 2">
    <name type="scientific">Phlebotomus papatasi</name>
    <name type="common">Sandfly</name>
    <dbReference type="NCBI Taxonomy" id="29031"/>
    <lineage>
        <taxon>Eukaryota</taxon>
        <taxon>Metazoa</taxon>
        <taxon>Ecdysozoa</taxon>
        <taxon>Arthropoda</taxon>
        <taxon>Hexapoda</taxon>
        <taxon>Insecta</taxon>
        <taxon>Pterygota</taxon>
        <taxon>Neoptera</taxon>
        <taxon>Endopterygota</taxon>
        <taxon>Diptera</taxon>
        <taxon>Nematocera</taxon>
        <taxon>Psychodoidea</taxon>
        <taxon>Psychodidae</taxon>
        <taxon>Phlebotomus</taxon>
        <taxon>Phlebotomus</taxon>
    </lineage>
</organism>
<name>A0A1B0D1W9_PHLPP</name>
<dbReference type="VEuPathDB" id="VectorBase:PPAI001342"/>
<accession>A0A1B0D1W9</accession>